<sequence length="99" mass="11181">MISRLSIEGGMIQQELEDKFAQQDGTWFVLYGDPGFANWSRGKSLGKEEKGQLMGRTQEEDTWSKHSSRVVHKPDEPVDSPATNQTSVQSVKRREKKSG</sequence>
<organism evidence="2 3">
    <name type="scientific">Ignelater luminosus</name>
    <name type="common">Cucubano</name>
    <name type="synonym">Pyrophorus luminosus</name>
    <dbReference type="NCBI Taxonomy" id="2038154"/>
    <lineage>
        <taxon>Eukaryota</taxon>
        <taxon>Metazoa</taxon>
        <taxon>Ecdysozoa</taxon>
        <taxon>Arthropoda</taxon>
        <taxon>Hexapoda</taxon>
        <taxon>Insecta</taxon>
        <taxon>Pterygota</taxon>
        <taxon>Neoptera</taxon>
        <taxon>Endopterygota</taxon>
        <taxon>Coleoptera</taxon>
        <taxon>Polyphaga</taxon>
        <taxon>Elateriformia</taxon>
        <taxon>Elateroidea</taxon>
        <taxon>Elateridae</taxon>
        <taxon>Agrypninae</taxon>
        <taxon>Pyrophorini</taxon>
        <taxon>Ignelater</taxon>
    </lineage>
</organism>
<evidence type="ECO:0000256" key="1">
    <source>
        <dbReference type="SAM" id="MobiDB-lite"/>
    </source>
</evidence>
<comment type="caution">
    <text evidence="2">The sequence shown here is derived from an EMBL/GenBank/DDBJ whole genome shotgun (WGS) entry which is preliminary data.</text>
</comment>
<gene>
    <name evidence="2" type="ORF">ILUMI_04596</name>
</gene>
<proteinExistence type="predicted"/>
<feature type="region of interest" description="Disordered" evidence="1">
    <location>
        <begin position="42"/>
        <end position="99"/>
    </location>
</feature>
<feature type="compositionally biased region" description="Basic and acidic residues" evidence="1">
    <location>
        <begin position="45"/>
        <end position="64"/>
    </location>
</feature>
<evidence type="ECO:0000313" key="2">
    <source>
        <dbReference type="EMBL" id="KAF2901592.1"/>
    </source>
</evidence>
<accession>A0A8K0DDK5</accession>
<reference evidence="2" key="1">
    <citation type="submission" date="2019-08" db="EMBL/GenBank/DDBJ databases">
        <title>The genome of the North American firefly Photinus pyralis.</title>
        <authorList>
            <consortium name="Photinus pyralis genome working group"/>
            <person name="Fallon T.R."/>
            <person name="Sander Lower S.E."/>
            <person name="Weng J.-K."/>
        </authorList>
    </citation>
    <scope>NUCLEOTIDE SEQUENCE</scope>
    <source>
        <strain evidence="2">TRF0915ILg1</strain>
        <tissue evidence="2">Whole body</tissue>
    </source>
</reference>
<evidence type="ECO:0000313" key="3">
    <source>
        <dbReference type="Proteomes" id="UP000801492"/>
    </source>
</evidence>
<name>A0A8K0DDK5_IGNLU</name>
<feature type="compositionally biased region" description="Polar residues" evidence="1">
    <location>
        <begin position="81"/>
        <end position="90"/>
    </location>
</feature>
<keyword evidence="3" id="KW-1185">Reference proteome</keyword>
<protein>
    <submittedName>
        <fullName evidence="2">Uncharacterized protein</fullName>
    </submittedName>
</protein>
<dbReference type="Proteomes" id="UP000801492">
    <property type="component" value="Unassembled WGS sequence"/>
</dbReference>
<dbReference type="AlphaFoldDB" id="A0A8K0DDK5"/>
<dbReference type="EMBL" id="VTPC01001544">
    <property type="protein sequence ID" value="KAF2901592.1"/>
    <property type="molecule type" value="Genomic_DNA"/>
</dbReference>